<dbReference type="AlphaFoldDB" id="A0A5E4MRJ3"/>
<organism evidence="3 4">
    <name type="scientific">Cinara cedri</name>
    <dbReference type="NCBI Taxonomy" id="506608"/>
    <lineage>
        <taxon>Eukaryota</taxon>
        <taxon>Metazoa</taxon>
        <taxon>Ecdysozoa</taxon>
        <taxon>Arthropoda</taxon>
        <taxon>Hexapoda</taxon>
        <taxon>Insecta</taxon>
        <taxon>Pterygota</taxon>
        <taxon>Neoptera</taxon>
        <taxon>Paraneoptera</taxon>
        <taxon>Hemiptera</taxon>
        <taxon>Sternorrhyncha</taxon>
        <taxon>Aphidomorpha</taxon>
        <taxon>Aphidoidea</taxon>
        <taxon>Aphididae</taxon>
        <taxon>Lachninae</taxon>
        <taxon>Cinara</taxon>
    </lineage>
</organism>
<dbReference type="OrthoDB" id="8184313at2759"/>
<reference evidence="3 4" key="1">
    <citation type="submission" date="2019-08" db="EMBL/GenBank/DDBJ databases">
        <authorList>
            <person name="Alioto T."/>
            <person name="Alioto T."/>
            <person name="Gomez Garrido J."/>
        </authorList>
    </citation>
    <scope>NUCLEOTIDE SEQUENCE [LARGE SCALE GENOMIC DNA]</scope>
</reference>
<feature type="chain" id="PRO_5022668604" evidence="2">
    <location>
        <begin position="21"/>
        <end position="186"/>
    </location>
</feature>
<keyword evidence="4" id="KW-1185">Reference proteome</keyword>
<evidence type="ECO:0000313" key="3">
    <source>
        <dbReference type="EMBL" id="VVC34086.1"/>
    </source>
</evidence>
<proteinExistence type="predicted"/>
<accession>A0A5E4MRJ3</accession>
<dbReference type="SUPFAM" id="SSF63707">
    <property type="entry name" value="Ganglioside M2 (gm2) activator"/>
    <property type="match status" value="1"/>
</dbReference>
<sequence>MNTKAIEIVLTATVLLTVFAKSACDCGGYRLEIEYIRNCNSDNIVELSKNFSVALKQNCQMELRGCVTLYANITDAEIDYTVQKDTFKRSGKKNVCVQLENAPDEIVKVSEKLGVPNRCPFKKGTVCLDNKSINVSKYKLRMNVLVGHLKGKALMTTNAGKSCVEFSAKLDNVFVRAFALPTIHGR</sequence>
<dbReference type="EMBL" id="CABPRJ010000982">
    <property type="protein sequence ID" value="VVC34086.1"/>
    <property type="molecule type" value="Genomic_DNA"/>
</dbReference>
<evidence type="ECO:0000256" key="2">
    <source>
        <dbReference type="SAM" id="SignalP"/>
    </source>
</evidence>
<keyword evidence="1 2" id="KW-0732">Signal</keyword>
<dbReference type="InterPro" id="IPR036846">
    <property type="entry name" value="GM2-AP_sf"/>
</dbReference>
<protein>
    <submittedName>
        <fullName evidence="3">Ganglioside GM2 activator,MD-2-related lipid-recognition domain</fullName>
    </submittedName>
</protein>
<evidence type="ECO:0000313" key="4">
    <source>
        <dbReference type="Proteomes" id="UP000325440"/>
    </source>
</evidence>
<evidence type="ECO:0000256" key="1">
    <source>
        <dbReference type="ARBA" id="ARBA00022729"/>
    </source>
</evidence>
<dbReference type="Proteomes" id="UP000325440">
    <property type="component" value="Unassembled WGS sequence"/>
</dbReference>
<name>A0A5E4MRJ3_9HEMI</name>
<feature type="signal peptide" evidence="2">
    <location>
        <begin position="1"/>
        <end position="20"/>
    </location>
</feature>
<dbReference type="Gene3D" id="2.70.220.10">
    <property type="entry name" value="Ganglioside GM2 activator"/>
    <property type="match status" value="1"/>
</dbReference>
<gene>
    <name evidence="3" type="ORF">CINCED_3A000116</name>
</gene>